<comment type="caution">
    <text evidence="1">The sequence shown here is derived from an EMBL/GenBank/DDBJ whole genome shotgun (WGS) entry which is preliminary data.</text>
</comment>
<dbReference type="VEuPathDB" id="VectorBase:LDEU012125"/>
<gene>
    <name evidence="1" type="ORF">B4U80_08006</name>
</gene>
<evidence type="ECO:0000313" key="1">
    <source>
        <dbReference type="EMBL" id="RWS19915.1"/>
    </source>
</evidence>
<keyword evidence="2" id="KW-1185">Reference proteome</keyword>
<dbReference type="InterPro" id="IPR043502">
    <property type="entry name" value="DNA/RNA_pol_sf"/>
</dbReference>
<dbReference type="STRING" id="299467.A0A443RXL2"/>
<protein>
    <submittedName>
        <fullName evidence="1">Transposon Ty3-G Gag-Pol polyprotein-like protein</fullName>
    </submittedName>
</protein>
<dbReference type="AlphaFoldDB" id="A0A443RXL2"/>
<dbReference type="GO" id="GO:0071897">
    <property type="term" value="P:DNA biosynthetic process"/>
    <property type="evidence" value="ECO:0007669"/>
    <property type="project" value="UniProtKB-ARBA"/>
</dbReference>
<reference evidence="1 2" key="1">
    <citation type="journal article" date="2018" name="Gigascience">
        <title>Genomes of trombidid mites reveal novel predicted allergens and laterally-transferred genes associated with secondary metabolism.</title>
        <authorList>
            <person name="Dong X."/>
            <person name="Chaisiri K."/>
            <person name="Xia D."/>
            <person name="Armstrong S.D."/>
            <person name="Fang Y."/>
            <person name="Donnelly M.J."/>
            <person name="Kadowaki T."/>
            <person name="McGarry J.W."/>
            <person name="Darby A.C."/>
            <person name="Makepeace B.L."/>
        </authorList>
    </citation>
    <scope>NUCLEOTIDE SEQUENCE [LARGE SCALE GENOMIC DNA]</scope>
    <source>
        <strain evidence="1">UoL-UT</strain>
    </source>
</reference>
<dbReference type="InterPro" id="IPR050951">
    <property type="entry name" value="Retrovirus_Pol_polyprotein"/>
</dbReference>
<organism evidence="1 2">
    <name type="scientific">Leptotrombidium deliense</name>
    <dbReference type="NCBI Taxonomy" id="299467"/>
    <lineage>
        <taxon>Eukaryota</taxon>
        <taxon>Metazoa</taxon>
        <taxon>Ecdysozoa</taxon>
        <taxon>Arthropoda</taxon>
        <taxon>Chelicerata</taxon>
        <taxon>Arachnida</taxon>
        <taxon>Acari</taxon>
        <taxon>Acariformes</taxon>
        <taxon>Trombidiformes</taxon>
        <taxon>Prostigmata</taxon>
        <taxon>Anystina</taxon>
        <taxon>Parasitengona</taxon>
        <taxon>Trombiculoidea</taxon>
        <taxon>Trombiculidae</taxon>
        <taxon>Leptotrombidium</taxon>
    </lineage>
</organism>
<evidence type="ECO:0000313" key="2">
    <source>
        <dbReference type="Proteomes" id="UP000288716"/>
    </source>
</evidence>
<dbReference type="EMBL" id="NCKV01021621">
    <property type="protein sequence ID" value="RWS19915.1"/>
    <property type="molecule type" value="Genomic_DNA"/>
</dbReference>
<dbReference type="PANTHER" id="PTHR37984">
    <property type="entry name" value="PROTEIN CBG26694"/>
    <property type="match status" value="1"/>
</dbReference>
<name>A0A443RXL2_9ACAR</name>
<dbReference type="Proteomes" id="UP000288716">
    <property type="component" value="Unassembled WGS sequence"/>
</dbReference>
<dbReference type="SUPFAM" id="SSF56672">
    <property type="entry name" value="DNA/RNA polymerases"/>
    <property type="match status" value="1"/>
</dbReference>
<dbReference type="PANTHER" id="PTHR37984:SF5">
    <property type="entry name" value="PROTEIN NYNRIN-LIKE"/>
    <property type="match status" value="1"/>
</dbReference>
<dbReference type="Gene3D" id="3.30.70.270">
    <property type="match status" value="1"/>
</dbReference>
<proteinExistence type="predicted"/>
<dbReference type="InterPro" id="IPR043128">
    <property type="entry name" value="Rev_trsase/Diguanyl_cyclase"/>
</dbReference>
<feature type="non-terminal residue" evidence="1">
    <location>
        <position position="198"/>
    </location>
</feature>
<accession>A0A443RXL2</accession>
<sequence>MRKRGASAYFDDITLATKRIEEHFELTRDFFNLLEHYNIKLKPDNDGIEPDPKRVEAMFKMGDPENAKELLSVIGSISYYHDYIPNLAKIIFDHEVRIDASYNGMGCVLIQNEPDGDNHYIMAAKFTKNISATGTQTKKAVVSLITNSKCSQAEFRWISALQMFDFKIENRKGKYNSDGDILSRLHQKATEHKNVALQ</sequence>
<dbReference type="OrthoDB" id="6142245at2759"/>